<reference evidence="6" key="3">
    <citation type="submission" date="2015-04" db="UniProtKB">
        <authorList>
            <consortium name="EnsemblPlants"/>
        </authorList>
    </citation>
    <scope>IDENTIFICATION</scope>
    <source>
        <strain evidence="6">cv. Jemalong A17</strain>
    </source>
</reference>
<organism evidence="5 7">
    <name type="scientific">Medicago truncatula</name>
    <name type="common">Barrel medic</name>
    <name type="synonym">Medicago tribuloides</name>
    <dbReference type="NCBI Taxonomy" id="3880"/>
    <lineage>
        <taxon>Eukaryota</taxon>
        <taxon>Viridiplantae</taxon>
        <taxon>Streptophyta</taxon>
        <taxon>Embryophyta</taxon>
        <taxon>Tracheophyta</taxon>
        <taxon>Spermatophyta</taxon>
        <taxon>Magnoliopsida</taxon>
        <taxon>eudicotyledons</taxon>
        <taxon>Gunneridae</taxon>
        <taxon>Pentapetalae</taxon>
        <taxon>rosids</taxon>
        <taxon>fabids</taxon>
        <taxon>Fabales</taxon>
        <taxon>Fabaceae</taxon>
        <taxon>Papilionoideae</taxon>
        <taxon>50 kb inversion clade</taxon>
        <taxon>NPAAA clade</taxon>
        <taxon>Hologalegina</taxon>
        <taxon>IRL clade</taxon>
        <taxon>Trifolieae</taxon>
        <taxon>Medicago</taxon>
    </lineage>
</organism>
<gene>
    <name evidence="5" type="ordered locus">MTR_8g031340</name>
</gene>
<keyword evidence="2" id="KW-0378">Hydrolase</keyword>
<dbReference type="PaxDb" id="3880-AES75209"/>
<dbReference type="GO" id="GO:0005524">
    <property type="term" value="F:ATP binding"/>
    <property type="evidence" value="ECO:0007669"/>
    <property type="project" value="UniProtKB-KW"/>
</dbReference>
<evidence type="ECO:0000256" key="3">
    <source>
        <dbReference type="ARBA" id="ARBA00022806"/>
    </source>
</evidence>
<dbReference type="Gene3D" id="3.40.50.300">
    <property type="entry name" value="P-loop containing nucleotide triphosphate hydrolases"/>
    <property type="match status" value="1"/>
</dbReference>
<evidence type="ECO:0000256" key="1">
    <source>
        <dbReference type="ARBA" id="ARBA00022741"/>
    </source>
</evidence>
<dbReference type="GO" id="GO:0004386">
    <property type="term" value="F:helicase activity"/>
    <property type="evidence" value="ECO:0007669"/>
    <property type="project" value="UniProtKB-KW"/>
</dbReference>
<reference evidence="5 7" key="2">
    <citation type="journal article" date="2014" name="BMC Genomics">
        <title>An improved genome release (version Mt4.0) for the model legume Medicago truncatula.</title>
        <authorList>
            <person name="Tang H."/>
            <person name="Krishnakumar V."/>
            <person name="Bidwell S."/>
            <person name="Rosen B."/>
            <person name="Chan A."/>
            <person name="Zhou S."/>
            <person name="Gentzbittel L."/>
            <person name="Childs K.L."/>
            <person name="Yandell M."/>
            <person name="Gundlach H."/>
            <person name="Mayer K.F."/>
            <person name="Schwartz D.C."/>
            <person name="Town C.D."/>
        </authorList>
    </citation>
    <scope>GENOME REANNOTATION</scope>
    <source>
        <strain evidence="5">A17</strain>
        <strain evidence="6 7">cv. Jemalong A17</strain>
    </source>
</reference>
<dbReference type="EMBL" id="CM001224">
    <property type="protein sequence ID" value="KEH18892.1"/>
    <property type="molecule type" value="Genomic_DNA"/>
</dbReference>
<evidence type="ECO:0000256" key="2">
    <source>
        <dbReference type="ARBA" id="ARBA00022801"/>
    </source>
</evidence>
<proteinExistence type="predicted"/>
<keyword evidence="7" id="KW-1185">Reference proteome</keyword>
<evidence type="ECO:0000256" key="4">
    <source>
        <dbReference type="ARBA" id="ARBA00022840"/>
    </source>
</evidence>
<keyword evidence="3 5" id="KW-0347">Helicase</keyword>
<dbReference type="InterPro" id="IPR027417">
    <property type="entry name" value="P-loop_NTPase"/>
</dbReference>
<dbReference type="GO" id="GO:0016787">
    <property type="term" value="F:hydrolase activity"/>
    <property type="evidence" value="ECO:0007669"/>
    <property type="project" value="UniProtKB-KW"/>
</dbReference>
<accession>A0A072TND3</accession>
<sequence length="112" mass="12724">MVTIGGTSLKDDVMFLYQPVHLLVRTLGRILDLAKKGVCVIKDCSMLVMDEAYYEEGMGFRHIHGFNLAMLGKQSKYFSNGNFLGASLGHNPSYVWSSIWSSRILLKIGYWW</sequence>
<keyword evidence="4" id="KW-0067">ATP-binding</keyword>
<keyword evidence="1" id="KW-0547">Nucleotide-binding</keyword>
<evidence type="ECO:0000313" key="6">
    <source>
        <dbReference type="EnsemblPlants" id="KEH18892"/>
    </source>
</evidence>
<dbReference type="HOGENOM" id="CLU_2149621_0_0_1"/>
<dbReference type="PANTHER" id="PTHR47960">
    <property type="entry name" value="DEAD-BOX ATP-DEPENDENT RNA HELICASE 50"/>
    <property type="match status" value="1"/>
</dbReference>
<reference evidence="5 7" key="1">
    <citation type="journal article" date="2011" name="Nature">
        <title>The Medicago genome provides insight into the evolution of rhizobial symbioses.</title>
        <authorList>
            <person name="Young N.D."/>
            <person name="Debelle F."/>
            <person name="Oldroyd G.E."/>
            <person name="Geurts R."/>
            <person name="Cannon S.B."/>
            <person name="Udvardi M.K."/>
            <person name="Benedito V.A."/>
            <person name="Mayer K.F."/>
            <person name="Gouzy J."/>
            <person name="Schoof H."/>
            <person name="Van de Peer Y."/>
            <person name="Proost S."/>
            <person name="Cook D.R."/>
            <person name="Meyers B.C."/>
            <person name="Spannagl M."/>
            <person name="Cheung F."/>
            <person name="De Mita S."/>
            <person name="Krishnakumar V."/>
            <person name="Gundlach H."/>
            <person name="Zhou S."/>
            <person name="Mudge J."/>
            <person name="Bharti A.K."/>
            <person name="Murray J.D."/>
            <person name="Naoumkina M.A."/>
            <person name="Rosen B."/>
            <person name="Silverstein K.A."/>
            <person name="Tang H."/>
            <person name="Rombauts S."/>
            <person name="Zhao P.X."/>
            <person name="Zhou P."/>
            <person name="Barbe V."/>
            <person name="Bardou P."/>
            <person name="Bechner M."/>
            <person name="Bellec A."/>
            <person name="Berger A."/>
            <person name="Berges H."/>
            <person name="Bidwell S."/>
            <person name="Bisseling T."/>
            <person name="Choisne N."/>
            <person name="Couloux A."/>
            <person name="Denny R."/>
            <person name="Deshpande S."/>
            <person name="Dai X."/>
            <person name="Doyle J.J."/>
            <person name="Dudez A.M."/>
            <person name="Farmer A.D."/>
            <person name="Fouteau S."/>
            <person name="Franken C."/>
            <person name="Gibelin C."/>
            <person name="Gish J."/>
            <person name="Goldstein S."/>
            <person name="Gonzalez A.J."/>
            <person name="Green P.J."/>
            <person name="Hallab A."/>
            <person name="Hartog M."/>
            <person name="Hua A."/>
            <person name="Humphray S.J."/>
            <person name="Jeong D.H."/>
            <person name="Jing Y."/>
            <person name="Jocker A."/>
            <person name="Kenton S.M."/>
            <person name="Kim D.J."/>
            <person name="Klee K."/>
            <person name="Lai H."/>
            <person name="Lang C."/>
            <person name="Lin S."/>
            <person name="Macmil S.L."/>
            <person name="Magdelenat G."/>
            <person name="Matthews L."/>
            <person name="McCorrison J."/>
            <person name="Monaghan E.L."/>
            <person name="Mun J.H."/>
            <person name="Najar F.Z."/>
            <person name="Nicholson C."/>
            <person name="Noirot C."/>
            <person name="O'Bleness M."/>
            <person name="Paule C.R."/>
            <person name="Poulain J."/>
            <person name="Prion F."/>
            <person name="Qin B."/>
            <person name="Qu C."/>
            <person name="Retzel E.F."/>
            <person name="Riddle C."/>
            <person name="Sallet E."/>
            <person name="Samain S."/>
            <person name="Samson N."/>
            <person name="Sanders I."/>
            <person name="Saurat O."/>
            <person name="Scarpelli C."/>
            <person name="Schiex T."/>
            <person name="Segurens B."/>
            <person name="Severin A.J."/>
            <person name="Sherrier D.J."/>
            <person name="Shi R."/>
            <person name="Sims S."/>
            <person name="Singer S.R."/>
            <person name="Sinharoy S."/>
            <person name="Sterck L."/>
            <person name="Viollet A."/>
            <person name="Wang B.B."/>
            <person name="Wang K."/>
            <person name="Wang M."/>
            <person name="Wang X."/>
            <person name="Warfsmann J."/>
            <person name="Weissenbach J."/>
            <person name="White D.D."/>
            <person name="White J.D."/>
            <person name="Wiley G.B."/>
            <person name="Wincker P."/>
            <person name="Xing Y."/>
            <person name="Yang L."/>
            <person name="Yao Z."/>
            <person name="Ying F."/>
            <person name="Zhai J."/>
            <person name="Zhou L."/>
            <person name="Zuber A."/>
            <person name="Denarie J."/>
            <person name="Dixon R.A."/>
            <person name="May G.D."/>
            <person name="Schwartz D.C."/>
            <person name="Rogers J."/>
            <person name="Quetier F."/>
            <person name="Town C.D."/>
            <person name="Roe B.A."/>
        </authorList>
    </citation>
    <scope>NUCLEOTIDE SEQUENCE [LARGE SCALE GENOMIC DNA]</scope>
    <source>
        <strain evidence="5">A17</strain>
        <strain evidence="6 7">cv. Jemalong A17</strain>
    </source>
</reference>
<evidence type="ECO:0000313" key="7">
    <source>
        <dbReference type="Proteomes" id="UP000002051"/>
    </source>
</evidence>
<name>A0A072TND3_MEDTR</name>
<protein>
    <submittedName>
        <fullName evidence="5">DEAD-box helicase family protein</fullName>
    </submittedName>
</protein>
<dbReference type="AlphaFoldDB" id="A0A072TND3"/>
<dbReference type="Proteomes" id="UP000002051">
    <property type="component" value="Chromosome 8"/>
</dbReference>
<dbReference type="eggNOG" id="KOG0326">
    <property type="taxonomic scope" value="Eukaryota"/>
</dbReference>
<evidence type="ECO:0000313" key="5">
    <source>
        <dbReference type="EMBL" id="KEH18892.1"/>
    </source>
</evidence>
<dbReference type="EnsemblPlants" id="KEH18892">
    <property type="protein sequence ID" value="KEH18892"/>
    <property type="gene ID" value="MTR_8g031340"/>
</dbReference>
<dbReference type="STRING" id="3880.A0A072TND3"/>
<dbReference type="SUPFAM" id="SSF52540">
    <property type="entry name" value="P-loop containing nucleoside triphosphate hydrolases"/>
    <property type="match status" value="1"/>
</dbReference>